<evidence type="ECO:0000313" key="1">
    <source>
        <dbReference type="EMBL" id="GEO09394.1"/>
    </source>
</evidence>
<keyword evidence="2" id="KW-1185">Reference proteome</keyword>
<gene>
    <name evidence="1" type="ORF">SAE01_18900</name>
</gene>
<reference evidence="1 2" key="1">
    <citation type="submission" date="2019-07" db="EMBL/GenBank/DDBJ databases">
        <title>Whole genome shotgun sequence of Segetibacter aerophilus NBRC 106135.</title>
        <authorList>
            <person name="Hosoyama A."/>
            <person name="Uohara A."/>
            <person name="Ohji S."/>
            <person name="Ichikawa N."/>
        </authorList>
    </citation>
    <scope>NUCLEOTIDE SEQUENCE [LARGE SCALE GENOMIC DNA]</scope>
    <source>
        <strain evidence="1 2">NBRC 106135</strain>
    </source>
</reference>
<comment type="caution">
    <text evidence="1">The sequence shown here is derived from an EMBL/GenBank/DDBJ whole genome shotgun (WGS) entry which is preliminary data.</text>
</comment>
<name>A0A512BBT9_9BACT</name>
<sequence>MVELPAHITYSTILTDEDKNKLSAVMELPTVAPSFYDSQLKSIFQYYSLTPDEMDTEVHKYASKLLAEGKVNEAWQVLLTSE</sequence>
<organism evidence="1 2">
    <name type="scientific">Segetibacter aerophilus</name>
    <dbReference type="NCBI Taxonomy" id="670293"/>
    <lineage>
        <taxon>Bacteria</taxon>
        <taxon>Pseudomonadati</taxon>
        <taxon>Bacteroidota</taxon>
        <taxon>Chitinophagia</taxon>
        <taxon>Chitinophagales</taxon>
        <taxon>Chitinophagaceae</taxon>
        <taxon>Segetibacter</taxon>
    </lineage>
</organism>
<proteinExistence type="predicted"/>
<dbReference type="AlphaFoldDB" id="A0A512BBT9"/>
<accession>A0A512BBT9</accession>
<dbReference type="RefSeq" id="WP_147203517.1">
    <property type="nucleotide sequence ID" value="NZ_BJYT01000006.1"/>
</dbReference>
<dbReference type="OrthoDB" id="9875793at2"/>
<dbReference type="EMBL" id="BJYT01000006">
    <property type="protein sequence ID" value="GEO09394.1"/>
    <property type="molecule type" value="Genomic_DNA"/>
</dbReference>
<evidence type="ECO:0000313" key="2">
    <source>
        <dbReference type="Proteomes" id="UP000321513"/>
    </source>
</evidence>
<dbReference type="Proteomes" id="UP000321513">
    <property type="component" value="Unassembled WGS sequence"/>
</dbReference>
<protein>
    <submittedName>
        <fullName evidence="1">Uncharacterized protein</fullName>
    </submittedName>
</protein>